<dbReference type="InterPro" id="IPR002110">
    <property type="entry name" value="Ankyrin_rpt"/>
</dbReference>
<gene>
    <name evidence="2" type="ORF">DFQ27_007274</name>
</gene>
<dbReference type="PROSITE" id="PS50088">
    <property type="entry name" value="ANK_REPEAT"/>
    <property type="match status" value="1"/>
</dbReference>
<dbReference type="EMBL" id="JAAAJB010000566">
    <property type="protein sequence ID" value="KAG0253668.1"/>
    <property type="molecule type" value="Genomic_DNA"/>
</dbReference>
<dbReference type="OrthoDB" id="194358at2759"/>
<evidence type="ECO:0000313" key="3">
    <source>
        <dbReference type="Proteomes" id="UP000807716"/>
    </source>
</evidence>
<accession>A0A9P6PWM7</accession>
<organism evidence="2 3">
    <name type="scientific">Actinomortierella ambigua</name>
    <dbReference type="NCBI Taxonomy" id="1343610"/>
    <lineage>
        <taxon>Eukaryota</taxon>
        <taxon>Fungi</taxon>
        <taxon>Fungi incertae sedis</taxon>
        <taxon>Mucoromycota</taxon>
        <taxon>Mortierellomycotina</taxon>
        <taxon>Mortierellomycetes</taxon>
        <taxon>Mortierellales</taxon>
        <taxon>Mortierellaceae</taxon>
        <taxon>Actinomortierella</taxon>
    </lineage>
</organism>
<evidence type="ECO:0000256" key="1">
    <source>
        <dbReference type="PROSITE-ProRule" id="PRU00023"/>
    </source>
</evidence>
<dbReference type="Gene3D" id="1.25.40.20">
    <property type="entry name" value="Ankyrin repeat-containing domain"/>
    <property type="match status" value="1"/>
</dbReference>
<dbReference type="InterPro" id="IPR036770">
    <property type="entry name" value="Ankyrin_rpt-contain_sf"/>
</dbReference>
<proteinExistence type="predicted"/>
<keyword evidence="1" id="KW-0040">ANK repeat</keyword>
<evidence type="ECO:0000313" key="2">
    <source>
        <dbReference type="EMBL" id="KAG0253668.1"/>
    </source>
</evidence>
<reference evidence="2" key="1">
    <citation type="journal article" date="2020" name="Fungal Divers.">
        <title>Resolving the Mortierellaceae phylogeny through synthesis of multi-gene phylogenetics and phylogenomics.</title>
        <authorList>
            <person name="Vandepol N."/>
            <person name="Liber J."/>
            <person name="Desiro A."/>
            <person name="Na H."/>
            <person name="Kennedy M."/>
            <person name="Barry K."/>
            <person name="Grigoriev I.V."/>
            <person name="Miller A.N."/>
            <person name="O'Donnell K."/>
            <person name="Stajich J.E."/>
            <person name="Bonito G."/>
        </authorList>
    </citation>
    <scope>NUCLEOTIDE SEQUENCE</scope>
    <source>
        <strain evidence="2">BC1065</strain>
    </source>
</reference>
<dbReference type="PROSITE" id="PS50297">
    <property type="entry name" value="ANK_REP_REGION"/>
    <property type="match status" value="1"/>
</dbReference>
<sequence length="162" mass="17834">MSTSSLNTEMLQSTFLEALEDEQTEVIRGILSSHKKELTSEWRFRKPQGGWPYPAEVENDAYTFLGAYQGPITALQLAILLGKNSIACDILDSTFEQDIDLQFGNGNTALHLAVLLGESSIVSALVERGADVNLRNRKGYSSVDMSDNPEILALLNIQSPEE</sequence>
<comment type="caution">
    <text evidence="2">The sequence shown here is derived from an EMBL/GenBank/DDBJ whole genome shotgun (WGS) entry which is preliminary data.</text>
</comment>
<name>A0A9P6PWM7_9FUNG</name>
<feature type="repeat" description="ANK" evidence="1">
    <location>
        <begin position="105"/>
        <end position="137"/>
    </location>
</feature>
<protein>
    <recommendedName>
        <fullName evidence="4">Ankyrin repeat domain-containing protein</fullName>
    </recommendedName>
</protein>
<keyword evidence="3" id="KW-1185">Reference proteome</keyword>
<dbReference type="SUPFAM" id="SSF48403">
    <property type="entry name" value="Ankyrin repeat"/>
    <property type="match status" value="1"/>
</dbReference>
<dbReference type="AlphaFoldDB" id="A0A9P6PWM7"/>
<dbReference type="Pfam" id="PF00023">
    <property type="entry name" value="Ank"/>
    <property type="match status" value="1"/>
</dbReference>
<dbReference type="SMART" id="SM00248">
    <property type="entry name" value="ANK"/>
    <property type="match status" value="1"/>
</dbReference>
<dbReference type="Proteomes" id="UP000807716">
    <property type="component" value="Unassembled WGS sequence"/>
</dbReference>
<evidence type="ECO:0008006" key="4">
    <source>
        <dbReference type="Google" id="ProtNLM"/>
    </source>
</evidence>